<proteinExistence type="predicted"/>
<evidence type="ECO:0000256" key="1">
    <source>
        <dbReference type="SAM" id="MobiDB-lite"/>
    </source>
</evidence>
<comment type="caution">
    <text evidence="2">The sequence shown here is derived from an EMBL/GenBank/DDBJ whole genome shotgun (WGS) entry which is preliminary data.</text>
</comment>
<dbReference type="Pfam" id="PF06910">
    <property type="entry name" value="MEA1"/>
    <property type="match status" value="1"/>
</dbReference>
<dbReference type="EMBL" id="JADGJQ010000009">
    <property type="protein sequence ID" value="KAJ3182405.1"/>
    <property type="molecule type" value="Genomic_DNA"/>
</dbReference>
<keyword evidence="3" id="KW-1185">Reference proteome</keyword>
<dbReference type="Proteomes" id="UP001212152">
    <property type="component" value="Unassembled WGS sequence"/>
</dbReference>
<feature type="region of interest" description="Disordered" evidence="1">
    <location>
        <begin position="1"/>
        <end position="75"/>
    </location>
</feature>
<protein>
    <submittedName>
        <fullName evidence="2">Uncharacterized protein</fullName>
    </submittedName>
</protein>
<feature type="compositionally biased region" description="Acidic residues" evidence="1">
    <location>
        <begin position="48"/>
        <end position="63"/>
    </location>
</feature>
<organism evidence="2 3">
    <name type="scientific">Geranomyces variabilis</name>
    <dbReference type="NCBI Taxonomy" id="109894"/>
    <lineage>
        <taxon>Eukaryota</taxon>
        <taxon>Fungi</taxon>
        <taxon>Fungi incertae sedis</taxon>
        <taxon>Chytridiomycota</taxon>
        <taxon>Chytridiomycota incertae sedis</taxon>
        <taxon>Chytridiomycetes</taxon>
        <taxon>Spizellomycetales</taxon>
        <taxon>Powellomycetaceae</taxon>
        <taxon>Geranomyces</taxon>
    </lineage>
</organism>
<evidence type="ECO:0000313" key="3">
    <source>
        <dbReference type="Proteomes" id="UP001212152"/>
    </source>
</evidence>
<accession>A0AAD5XQ06</accession>
<dbReference type="AlphaFoldDB" id="A0AAD5XQ06"/>
<sequence>MTENDAIPEGSPPAPGTSAHGDNEHAADSDADEEASYEPLEASYAALDESDDEADGEVSEEGQADSHVATPLLPEPLTIRLEDNIKMSAEDAATISSVMASIKLPESAIPGWAHQIPESAWLPRLASSEQNTDSTDR</sequence>
<name>A0AAD5XQ06_9FUNG</name>
<evidence type="ECO:0000313" key="2">
    <source>
        <dbReference type="EMBL" id="KAJ3182405.1"/>
    </source>
</evidence>
<gene>
    <name evidence="2" type="ORF">HDU87_008569</name>
</gene>
<reference evidence="2" key="1">
    <citation type="submission" date="2020-05" db="EMBL/GenBank/DDBJ databases">
        <title>Phylogenomic resolution of chytrid fungi.</title>
        <authorList>
            <person name="Stajich J.E."/>
            <person name="Amses K."/>
            <person name="Simmons R."/>
            <person name="Seto K."/>
            <person name="Myers J."/>
            <person name="Bonds A."/>
            <person name="Quandt C.A."/>
            <person name="Barry K."/>
            <person name="Liu P."/>
            <person name="Grigoriev I."/>
            <person name="Longcore J.E."/>
            <person name="James T.Y."/>
        </authorList>
    </citation>
    <scope>NUCLEOTIDE SEQUENCE</scope>
    <source>
        <strain evidence="2">JEL0379</strain>
    </source>
</reference>